<accession>A0A0G0ZK87</accession>
<dbReference type="AlphaFoldDB" id="A0A0G0ZK87"/>
<proteinExistence type="predicted"/>
<organism evidence="1 2">
    <name type="scientific">Candidatus Magasanikbacteria bacterium GW2011_GWA2_41_55</name>
    <dbReference type="NCBI Taxonomy" id="1619038"/>
    <lineage>
        <taxon>Bacteria</taxon>
        <taxon>Candidatus Magasanikiibacteriota</taxon>
    </lineage>
</organism>
<dbReference type="EMBL" id="LCBP01000006">
    <property type="protein sequence ID" value="KKS13393.1"/>
    <property type="molecule type" value="Genomic_DNA"/>
</dbReference>
<sequence length="119" mass="13400">DTAIKNTAINFAERFGSYSVAANFSNFEELKPFSTPTVVQWLDQYKTQLLAKQGADFVGITTKVVSTKIISSSEAVASVLISTQQSETYKTEQKTTYKDMLVKLVWQNSKWLVDGAYWQ</sequence>
<protein>
    <submittedName>
        <fullName evidence="1">Uncharacterized protein</fullName>
    </submittedName>
</protein>
<gene>
    <name evidence="1" type="ORF">UU69_C0006G0001</name>
</gene>
<evidence type="ECO:0000313" key="2">
    <source>
        <dbReference type="Proteomes" id="UP000034299"/>
    </source>
</evidence>
<evidence type="ECO:0000313" key="1">
    <source>
        <dbReference type="EMBL" id="KKS13393.1"/>
    </source>
</evidence>
<feature type="non-terminal residue" evidence="1">
    <location>
        <position position="1"/>
    </location>
</feature>
<comment type="caution">
    <text evidence="1">The sequence shown here is derived from an EMBL/GenBank/DDBJ whole genome shotgun (WGS) entry which is preliminary data.</text>
</comment>
<name>A0A0G0ZK87_9BACT</name>
<reference evidence="1 2" key="1">
    <citation type="journal article" date="2015" name="Nature">
        <title>rRNA introns, odd ribosomes, and small enigmatic genomes across a large radiation of phyla.</title>
        <authorList>
            <person name="Brown C.T."/>
            <person name="Hug L.A."/>
            <person name="Thomas B.C."/>
            <person name="Sharon I."/>
            <person name="Castelle C.J."/>
            <person name="Singh A."/>
            <person name="Wilkins M.J."/>
            <person name="Williams K.H."/>
            <person name="Banfield J.F."/>
        </authorList>
    </citation>
    <scope>NUCLEOTIDE SEQUENCE [LARGE SCALE GENOMIC DNA]</scope>
</reference>
<dbReference type="Proteomes" id="UP000034299">
    <property type="component" value="Unassembled WGS sequence"/>
</dbReference>